<reference evidence="3 4" key="1">
    <citation type="submission" date="2016-08" db="EMBL/GenBank/DDBJ databases">
        <title>Genomes of anaerobic fungi encode conserved fungal cellulosomes for biomass hydrolysis.</title>
        <authorList>
            <consortium name="DOE Joint Genome Institute"/>
            <person name="Haitjema C.H."/>
            <person name="Gilmore S.P."/>
            <person name="Henske J.K."/>
            <person name="Solomon K.V."/>
            <person name="De Groot R."/>
            <person name="Kuo A."/>
            <person name="Mondo S.J."/>
            <person name="Salamov A.A."/>
            <person name="Labutti K."/>
            <person name="Zhao Z."/>
            <person name="Chiniquy J."/>
            <person name="Barry K."/>
            <person name="Brewer H.M."/>
            <person name="Purvine S.O."/>
            <person name="Wright A.T."/>
            <person name="Boxma B."/>
            <person name="Van Alen T."/>
            <person name="Hackstein J.H."/>
            <person name="Baker S.E."/>
            <person name="Grigoriev I.V."/>
            <person name="O'Malley M.A."/>
        </authorList>
    </citation>
    <scope>NUCLEOTIDE SEQUENCE [LARGE SCALE GENOMIC DNA]</scope>
    <source>
        <strain evidence="4">finn</strain>
    </source>
</reference>
<dbReference type="Gene3D" id="1.25.40.20">
    <property type="entry name" value="Ankyrin repeat-containing domain"/>
    <property type="match status" value="2"/>
</dbReference>
<evidence type="ECO:0000313" key="4">
    <source>
        <dbReference type="Proteomes" id="UP000193719"/>
    </source>
</evidence>
<dbReference type="SMART" id="SM00248">
    <property type="entry name" value="ANK"/>
    <property type="match status" value="3"/>
</dbReference>
<dbReference type="SUPFAM" id="SSF48403">
    <property type="entry name" value="Ankyrin repeat"/>
    <property type="match status" value="1"/>
</dbReference>
<keyword evidence="2" id="KW-0040">ANK repeat</keyword>
<evidence type="ECO:0000256" key="2">
    <source>
        <dbReference type="ARBA" id="ARBA00023043"/>
    </source>
</evidence>
<keyword evidence="4" id="KW-1185">Reference proteome</keyword>
<dbReference type="PANTHER" id="PTHR24198:SF165">
    <property type="entry name" value="ANKYRIN REPEAT-CONTAINING PROTEIN-RELATED"/>
    <property type="match status" value="1"/>
</dbReference>
<keyword evidence="1" id="KW-0677">Repeat</keyword>
<comment type="caution">
    <text evidence="3">The sequence shown here is derived from an EMBL/GenBank/DDBJ whole genome shotgun (WGS) entry which is preliminary data.</text>
</comment>
<evidence type="ECO:0000256" key="1">
    <source>
        <dbReference type="ARBA" id="ARBA00022737"/>
    </source>
</evidence>
<gene>
    <name evidence="3" type="ORF">BCR36DRAFT_273006</name>
</gene>
<dbReference type="EMBL" id="MCFH01000001">
    <property type="protein sequence ID" value="ORX60950.1"/>
    <property type="molecule type" value="Genomic_DNA"/>
</dbReference>
<name>A0A1Y1VNV1_9FUNG</name>
<reference evidence="3 4" key="2">
    <citation type="submission" date="2016-08" db="EMBL/GenBank/DDBJ databases">
        <title>Pervasive Adenine N6-methylation of Active Genes in Fungi.</title>
        <authorList>
            <consortium name="DOE Joint Genome Institute"/>
            <person name="Mondo S.J."/>
            <person name="Dannebaum R.O."/>
            <person name="Kuo R.C."/>
            <person name="Labutti K."/>
            <person name="Haridas S."/>
            <person name="Kuo A."/>
            <person name="Salamov A."/>
            <person name="Ahrendt S.R."/>
            <person name="Lipzen A."/>
            <person name="Sullivan W."/>
            <person name="Andreopoulos W.B."/>
            <person name="Clum A."/>
            <person name="Lindquist E."/>
            <person name="Daum C."/>
            <person name="Ramamoorthy G.K."/>
            <person name="Gryganskyi A."/>
            <person name="Culley D."/>
            <person name="Magnuson J.K."/>
            <person name="James T.Y."/>
            <person name="O'Malley M.A."/>
            <person name="Stajich J.E."/>
            <person name="Spatafora J.W."/>
            <person name="Visel A."/>
            <person name="Grigoriev I.V."/>
        </authorList>
    </citation>
    <scope>NUCLEOTIDE SEQUENCE [LARGE SCALE GENOMIC DNA]</scope>
    <source>
        <strain evidence="4">finn</strain>
    </source>
</reference>
<protein>
    <submittedName>
        <fullName evidence="3">Ankyrin</fullName>
    </submittedName>
</protein>
<dbReference type="Proteomes" id="UP000193719">
    <property type="component" value="Unassembled WGS sequence"/>
</dbReference>
<dbReference type="AlphaFoldDB" id="A0A1Y1VNV1"/>
<accession>A0A1Y1VNV1</accession>
<proteinExistence type="predicted"/>
<dbReference type="Pfam" id="PF12796">
    <property type="entry name" value="Ank_2"/>
    <property type="match status" value="1"/>
</dbReference>
<feature type="non-terminal residue" evidence="3">
    <location>
        <position position="304"/>
    </location>
</feature>
<organism evidence="3 4">
    <name type="scientific">Piromyces finnis</name>
    <dbReference type="NCBI Taxonomy" id="1754191"/>
    <lineage>
        <taxon>Eukaryota</taxon>
        <taxon>Fungi</taxon>
        <taxon>Fungi incertae sedis</taxon>
        <taxon>Chytridiomycota</taxon>
        <taxon>Chytridiomycota incertae sedis</taxon>
        <taxon>Neocallimastigomycetes</taxon>
        <taxon>Neocallimastigales</taxon>
        <taxon>Neocallimastigaceae</taxon>
        <taxon>Piromyces</taxon>
    </lineage>
</organism>
<dbReference type="InterPro" id="IPR002110">
    <property type="entry name" value="Ankyrin_rpt"/>
</dbReference>
<dbReference type="InterPro" id="IPR036770">
    <property type="entry name" value="Ankyrin_rpt-contain_sf"/>
</dbReference>
<evidence type="ECO:0000313" key="3">
    <source>
        <dbReference type="EMBL" id="ORX60950.1"/>
    </source>
</evidence>
<sequence length="304" mass="35637">MTAIYYNNEYVLKYFISNFKSLTNINSAINLKKYLLFSNKINNHQAIKLIIEKIFDVSCLTPKSNQMELSMVKTFDVQHLSLIINSFVRLHELKMIVCLIESNELKGKINCSERDGNGDYPILVSLYENDIEIFEYFIGNGVDCRVCDVNNVPLFFIAHQHKNYKALQLLMNHNTFFIKPIISMKCSSQLEHAIFHHQLEKVKSLRCDHIHSFQTTSQPYFTSLSLAYLLNHTDIFNYLLQHDNINELDYHGYSLLYYAILKEDLSTIQKLIELGANIFYYCQRHPFLRQHSAIHLSINLKNYT</sequence>
<dbReference type="PANTHER" id="PTHR24198">
    <property type="entry name" value="ANKYRIN REPEAT AND PROTEIN KINASE DOMAIN-CONTAINING PROTEIN"/>
    <property type="match status" value="1"/>
</dbReference>